<evidence type="ECO:0000313" key="1">
    <source>
        <dbReference type="EMBL" id="VDN40250.1"/>
    </source>
</evidence>
<organism evidence="3">
    <name type="scientific">Gongylonema pulchrum</name>
    <dbReference type="NCBI Taxonomy" id="637853"/>
    <lineage>
        <taxon>Eukaryota</taxon>
        <taxon>Metazoa</taxon>
        <taxon>Ecdysozoa</taxon>
        <taxon>Nematoda</taxon>
        <taxon>Chromadorea</taxon>
        <taxon>Rhabditida</taxon>
        <taxon>Spirurina</taxon>
        <taxon>Spiruromorpha</taxon>
        <taxon>Spiruroidea</taxon>
        <taxon>Gongylonematidae</taxon>
        <taxon>Gongylonema</taxon>
    </lineage>
</organism>
<protein>
    <submittedName>
        <fullName evidence="3">TH1 domain-containing protein</fullName>
    </submittedName>
</protein>
<accession>A0A183ENP5</accession>
<dbReference type="EMBL" id="UYRT01095439">
    <property type="protein sequence ID" value="VDN40250.1"/>
    <property type="molecule type" value="Genomic_DNA"/>
</dbReference>
<sequence length="132" mass="14937">MDGKAYFINMSTNRFYTLCNEVVTQCTVMDGGKVVLLTKDSGKLITVQIEQTNVRHVEQDIVEGSDVVVPFSSTGYLSQPQFEKTSYLASENLSLPNLRRIWKLTRSDMGGPLKSITSRLPYHLYVFFSVVF</sequence>
<keyword evidence="2" id="KW-1185">Reference proteome</keyword>
<dbReference type="AlphaFoldDB" id="A0A183ENP5"/>
<reference evidence="1 2" key="2">
    <citation type="submission" date="2018-11" db="EMBL/GenBank/DDBJ databases">
        <authorList>
            <consortium name="Pathogen Informatics"/>
        </authorList>
    </citation>
    <scope>NUCLEOTIDE SEQUENCE [LARGE SCALE GENOMIC DNA]</scope>
</reference>
<dbReference type="WBParaSite" id="GPUH_0002261301-mRNA-1">
    <property type="protein sequence ID" value="GPUH_0002261301-mRNA-1"/>
    <property type="gene ID" value="GPUH_0002261301"/>
</dbReference>
<evidence type="ECO:0000313" key="2">
    <source>
        <dbReference type="Proteomes" id="UP000271098"/>
    </source>
</evidence>
<evidence type="ECO:0000313" key="3">
    <source>
        <dbReference type="WBParaSite" id="GPUH_0002261301-mRNA-1"/>
    </source>
</evidence>
<name>A0A183ENP5_9BILA</name>
<gene>
    <name evidence="1" type="ORF">GPUH_LOCUS22585</name>
</gene>
<reference evidence="3" key="1">
    <citation type="submission" date="2016-06" db="UniProtKB">
        <authorList>
            <consortium name="WormBaseParasite"/>
        </authorList>
    </citation>
    <scope>IDENTIFICATION</scope>
</reference>
<proteinExistence type="predicted"/>
<dbReference type="Proteomes" id="UP000271098">
    <property type="component" value="Unassembled WGS sequence"/>
</dbReference>